<protein>
    <submittedName>
        <fullName evidence="2">Uncharacterized protein</fullName>
    </submittedName>
</protein>
<evidence type="ECO:0000256" key="1">
    <source>
        <dbReference type="SAM" id="MobiDB-lite"/>
    </source>
</evidence>
<sequence>MAKPWKGGVDRGCKRGRKREGTISEGDRGRSLAVGVTIGGDYGGRHHEQRGKGKRLDVKEAKKGCRDSNEENENVVNLEVEKDIDREKRAAEEVEKEDALFTKKSRKKTSPIWQDFIEIKDADGLQKCNAFIAK</sequence>
<evidence type="ECO:0000313" key="2">
    <source>
        <dbReference type="EMBL" id="OMO77581.1"/>
    </source>
</evidence>
<feature type="compositionally biased region" description="Basic and acidic residues" evidence="1">
    <location>
        <begin position="8"/>
        <end position="30"/>
    </location>
</feature>
<feature type="region of interest" description="Disordered" evidence="1">
    <location>
        <begin position="1"/>
        <end position="71"/>
    </location>
</feature>
<dbReference type="Proteomes" id="UP000188268">
    <property type="component" value="Unassembled WGS sequence"/>
</dbReference>
<dbReference type="EMBL" id="AWWV01010707">
    <property type="protein sequence ID" value="OMO77581.1"/>
    <property type="molecule type" value="Genomic_DNA"/>
</dbReference>
<comment type="caution">
    <text evidence="2">The sequence shown here is derived from an EMBL/GenBank/DDBJ whole genome shotgun (WGS) entry which is preliminary data.</text>
</comment>
<dbReference type="Gramene" id="OMO77581">
    <property type="protein sequence ID" value="OMO77581"/>
    <property type="gene ID" value="CCACVL1_14956"/>
</dbReference>
<name>A0A1R3I4Z5_COCAP</name>
<dbReference type="OrthoDB" id="1001213at2759"/>
<proteinExistence type="predicted"/>
<feature type="compositionally biased region" description="Basic and acidic residues" evidence="1">
    <location>
        <begin position="43"/>
        <end position="69"/>
    </location>
</feature>
<accession>A0A1R3I4Z5</accession>
<gene>
    <name evidence="2" type="ORF">CCACVL1_14956</name>
</gene>
<reference evidence="2 3" key="1">
    <citation type="submission" date="2013-09" db="EMBL/GenBank/DDBJ databases">
        <title>Corchorus capsularis genome sequencing.</title>
        <authorList>
            <person name="Alam M."/>
            <person name="Haque M.S."/>
            <person name="Islam M.S."/>
            <person name="Emdad E.M."/>
            <person name="Islam M.M."/>
            <person name="Ahmed B."/>
            <person name="Halim A."/>
            <person name="Hossen Q.M.M."/>
            <person name="Hossain M.Z."/>
            <person name="Ahmed R."/>
            <person name="Khan M.M."/>
            <person name="Islam R."/>
            <person name="Rashid M.M."/>
            <person name="Khan S.A."/>
            <person name="Rahman M.S."/>
            <person name="Alam M."/>
        </authorList>
    </citation>
    <scope>NUCLEOTIDE SEQUENCE [LARGE SCALE GENOMIC DNA]</scope>
    <source>
        <strain evidence="3">cv. CVL-1</strain>
        <tissue evidence="2">Whole seedling</tissue>
    </source>
</reference>
<evidence type="ECO:0000313" key="3">
    <source>
        <dbReference type="Proteomes" id="UP000188268"/>
    </source>
</evidence>
<keyword evidence="3" id="KW-1185">Reference proteome</keyword>
<dbReference type="AlphaFoldDB" id="A0A1R3I4Z5"/>
<organism evidence="2 3">
    <name type="scientific">Corchorus capsularis</name>
    <name type="common">Jute</name>
    <dbReference type="NCBI Taxonomy" id="210143"/>
    <lineage>
        <taxon>Eukaryota</taxon>
        <taxon>Viridiplantae</taxon>
        <taxon>Streptophyta</taxon>
        <taxon>Embryophyta</taxon>
        <taxon>Tracheophyta</taxon>
        <taxon>Spermatophyta</taxon>
        <taxon>Magnoliopsida</taxon>
        <taxon>eudicotyledons</taxon>
        <taxon>Gunneridae</taxon>
        <taxon>Pentapetalae</taxon>
        <taxon>rosids</taxon>
        <taxon>malvids</taxon>
        <taxon>Malvales</taxon>
        <taxon>Malvaceae</taxon>
        <taxon>Grewioideae</taxon>
        <taxon>Apeibeae</taxon>
        <taxon>Corchorus</taxon>
    </lineage>
</organism>